<dbReference type="Proteomes" id="UP001642409">
    <property type="component" value="Unassembled WGS sequence"/>
</dbReference>
<keyword evidence="3" id="KW-0539">Nucleus</keyword>
<dbReference type="GO" id="GO:0005634">
    <property type="term" value="C:nucleus"/>
    <property type="evidence" value="ECO:0007669"/>
    <property type="project" value="TreeGrafter"/>
</dbReference>
<sequence>MTKQMKQVMQHSLYNVKAISTEFNPIFSQNLYPKLESYPQTQDIIPFIPIPEVKQEITPNTANTQNIQEYFRNIDGRLFVCCDYLQQQPNALEMVKQYSAINPQNVHQPFTFNFATTTNTVPRNDFEPPIKSKLGAEKEHYQWSSQAHEIFSIIACGFGVTTVAPKQILSLMNDNQLNRERVASHLQKFRIAIAKNNQIQIENIQNWHLPGNTESQEVIYICERWRDPQFKGFSQQDIQQITAQFLQRQK</sequence>
<dbReference type="EMBL" id="CATOUU010000733">
    <property type="protein sequence ID" value="CAI9944755.1"/>
    <property type="molecule type" value="Genomic_DNA"/>
</dbReference>
<dbReference type="PANTHER" id="PTHR31442">
    <property type="entry name" value="HOMEODOMAIN-LIKE SUPERFAMILY PROTEIN-RELATED"/>
    <property type="match status" value="1"/>
</dbReference>
<dbReference type="EMBL" id="CAXDID020000302">
    <property type="protein sequence ID" value="CAL6073630.1"/>
    <property type="molecule type" value="Genomic_DNA"/>
</dbReference>
<name>A0AA86U6I1_9EUKA</name>
<dbReference type="NCBIfam" id="TIGR01557">
    <property type="entry name" value="myb_SHAQKYF"/>
    <property type="match status" value="1"/>
</dbReference>
<evidence type="ECO:0000256" key="3">
    <source>
        <dbReference type="ARBA" id="ARBA00023242"/>
    </source>
</evidence>
<keyword evidence="8" id="KW-1185">Reference proteome</keyword>
<evidence type="ECO:0000313" key="4">
    <source>
        <dbReference type="EMBL" id="CAI9941689.1"/>
    </source>
</evidence>
<evidence type="ECO:0000313" key="7">
    <source>
        <dbReference type="EMBL" id="CAL6073630.1"/>
    </source>
</evidence>
<protein>
    <submittedName>
        <fullName evidence="5">Uncharacterized protein</fullName>
    </submittedName>
</protein>
<dbReference type="AlphaFoldDB" id="A0AA86U6I1"/>
<dbReference type="InterPro" id="IPR044841">
    <property type="entry name" value="LUX/BOA-like"/>
</dbReference>
<evidence type="ECO:0000313" key="5">
    <source>
        <dbReference type="EMBL" id="CAI9944755.1"/>
    </source>
</evidence>
<dbReference type="SUPFAM" id="SSF46689">
    <property type="entry name" value="Homeodomain-like"/>
    <property type="match status" value="1"/>
</dbReference>
<evidence type="ECO:0000313" key="8">
    <source>
        <dbReference type="Proteomes" id="UP001642409"/>
    </source>
</evidence>
<proteinExistence type="predicted"/>
<evidence type="ECO:0000256" key="1">
    <source>
        <dbReference type="ARBA" id="ARBA00023015"/>
    </source>
</evidence>
<dbReference type="EMBL" id="CATOUU010000695">
    <property type="protein sequence ID" value="CAI9941689.1"/>
    <property type="molecule type" value="Genomic_DNA"/>
</dbReference>
<gene>
    <name evidence="4" type="ORF">HINF_LOCUS29334</name>
    <name evidence="6" type="ORF">HINF_LOCUS32190</name>
    <name evidence="5" type="ORF">HINF_LOCUS32400</name>
    <name evidence="7" type="ORF">HINF_LOCUS56194</name>
</gene>
<dbReference type="GO" id="GO:0003700">
    <property type="term" value="F:DNA-binding transcription factor activity"/>
    <property type="evidence" value="ECO:0007669"/>
    <property type="project" value="InterPro"/>
</dbReference>
<keyword evidence="1" id="KW-0805">Transcription regulation</keyword>
<dbReference type="InterPro" id="IPR006447">
    <property type="entry name" value="Myb_dom_plants"/>
</dbReference>
<evidence type="ECO:0000313" key="6">
    <source>
        <dbReference type="EMBL" id="CAL6029230.1"/>
    </source>
</evidence>
<dbReference type="EMBL" id="CAXDID020000109">
    <property type="protein sequence ID" value="CAL6029230.1"/>
    <property type="molecule type" value="Genomic_DNA"/>
</dbReference>
<keyword evidence="2" id="KW-0804">Transcription</keyword>
<accession>A0AA86U6I1</accession>
<comment type="caution">
    <text evidence="5">The sequence shown here is derived from an EMBL/GenBank/DDBJ whole genome shotgun (WGS) entry which is preliminary data.</text>
</comment>
<evidence type="ECO:0000256" key="2">
    <source>
        <dbReference type="ARBA" id="ARBA00023163"/>
    </source>
</evidence>
<dbReference type="InterPro" id="IPR009057">
    <property type="entry name" value="Homeodomain-like_sf"/>
</dbReference>
<dbReference type="PANTHER" id="PTHR31442:SF29">
    <property type="entry name" value="HOMEODOMAIN-LIKE SUPERFAMILY PROTEIN"/>
    <property type="match status" value="1"/>
</dbReference>
<reference evidence="6 8" key="2">
    <citation type="submission" date="2024-07" db="EMBL/GenBank/DDBJ databases">
        <authorList>
            <person name="Akdeniz Z."/>
        </authorList>
    </citation>
    <scope>NUCLEOTIDE SEQUENCE [LARGE SCALE GENOMIC DNA]</scope>
</reference>
<dbReference type="GO" id="GO:0003677">
    <property type="term" value="F:DNA binding"/>
    <property type="evidence" value="ECO:0007669"/>
    <property type="project" value="InterPro"/>
</dbReference>
<organism evidence="5">
    <name type="scientific">Hexamita inflata</name>
    <dbReference type="NCBI Taxonomy" id="28002"/>
    <lineage>
        <taxon>Eukaryota</taxon>
        <taxon>Metamonada</taxon>
        <taxon>Diplomonadida</taxon>
        <taxon>Hexamitidae</taxon>
        <taxon>Hexamitinae</taxon>
        <taxon>Hexamita</taxon>
    </lineage>
</organism>
<reference evidence="5" key="1">
    <citation type="submission" date="2023-06" db="EMBL/GenBank/DDBJ databases">
        <authorList>
            <person name="Kurt Z."/>
        </authorList>
    </citation>
    <scope>NUCLEOTIDE SEQUENCE</scope>
</reference>
<dbReference type="Gene3D" id="1.10.10.60">
    <property type="entry name" value="Homeodomain-like"/>
    <property type="match status" value="1"/>
</dbReference>